<dbReference type="KEGG" id="tmar:MARIT_2530"/>
<feature type="transmembrane region" description="Helical" evidence="1">
    <location>
        <begin position="27"/>
        <end position="45"/>
    </location>
</feature>
<evidence type="ECO:0000313" key="3">
    <source>
        <dbReference type="Proteomes" id="UP000231564"/>
    </source>
</evidence>
<name>A0A2H1ECB5_9FLAO</name>
<feature type="transmembrane region" description="Helical" evidence="1">
    <location>
        <begin position="209"/>
        <end position="231"/>
    </location>
</feature>
<feature type="transmembrane region" description="Helical" evidence="1">
    <location>
        <begin position="81"/>
        <end position="97"/>
    </location>
</feature>
<feature type="transmembrane region" description="Helical" evidence="1">
    <location>
        <begin position="167"/>
        <end position="197"/>
    </location>
</feature>
<sequence>MFKRSILLSIYLFLASIYYLFTASVRYVIFAFLLLLVLYIGLRIRNKKVFLKIHKKFFLGMSCIFGYTLVVQLINGTLTPFTIYYLTSPILGYFIFSNRFNTRYVSFPFYIFCFYLLTYFILHKNLIGVLNGTVSENYVSIILIMNIAIIYVIKYKQKEVIPILPALLAVFFSILAIGRSGILTTLLIFLLVLWLRIRYQKRLVKMRLFITFIVPIIAFAIANWDSIKIIFENIEVFSKFSKDGVSSPSRGIIQRAYLSNIDIITFFTGYNYEDNYWFQHYGLNPHNSYIRLHYFSGLAFFVIIPIVITSLIKLIREEIFLSGIFFSILVRSYTDSVLFLTLFDFVPVLFIMVALLSNNNIEKNSLNDKERLYEK</sequence>
<keyword evidence="1" id="KW-0812">Transmembrane</keyword>
<accession>A0A2H1ECB5</accession>
<dbReference type="STRING" id="1349785.GCA_000509405_02352"/>
<dbReference type="Proteomes" id="UP000231564">
    <property type="component" value="Chromosome MARIT"/>
</dbReference>
<keyword evidence="1" id="KW-1133">Transmembrane helix</keyword>
<feature type="transmembrane region" description="Helical" evidence="1">
    <location>
        <begin position="57"/>
        <end position="75"/>
    </location>
</feature>
<proteinExistence type="predicted"/>
<feature type="transmembrane region" description="Helical" evidence="1">
    <location>
        <begin position="292"/>
        <end position="315"/>
    </location>
</feature>
<gene>
    <name evidence="2" type="ORF">MARIT_2530</name>
</gene>
<dbReference type="EMBL" id="LT634361">
    <property type="protein sequence ID" value="SFZ84087.1"/>
    <property type="molecule type" value="Genomic_DNA"/>
</dbReference>
<evidence type="ECO:0000256" key="1">
    <source>
        <dbReference type="SAM" id="Phobius"/>
    </source>
</evidence>
<dbReference type="AlphaFoldDB" id="A0A2H1ECB5"/>
<feature type="transmembrane region" description="Helical" evidence="1">
    <location>
        <begin position="5"/>
        <end position="21"/>
    </location>
</feature>
<keyword evidence="1" id="KW-0472">Membrane</keyword>
<feature type="transmembrane region" description="Helical" evidence="1">
    <location>
        <begin position="336"/>
        <end position="356"/>
    </location>
</feature>
<reference evidence="2 3" key="1">
    <citation type="submission" date="2016-11" db="EMBL/GenBank/DDBJ databases">
        <authorList>
            <person name="Jaros S."/>
            <person name="Januszkiewicz K."/>
            <person name="Wedrychowicz H."/>
        </authorList>
    </citation>
    <scope>NUCLEOTIDE SEQUENCE [LARGE SCALE GENOMIC DNA]</scope>
    <source>
        <strain evidence="2">NCIMB 2154T</strain>
    </source>
</reference>
<keyword evidence="3" id="KW-1185">Reference proteome</keyword>
<feature type="transmembrane region" description="Helical" evidence="1">
    <location>
        <begin position="104"/>
        <end position="122"/>
    </location>
</feature>
<evidence type="ECO:0000313" key="2">
    <source>
        <dbReference type="EMBL" id="SFZ84087.1"/>
    </source>
</evidence>
<protein>
    <submittedName>
        <fullName evidence="2">Conserved membrane protein. Putative O-antigen biosynthesis protein</fullName>
    </submittedName>
</protein>
<organism evidence="2 3">
    <name type="scientific">Tenacibaculum maritimum NCIMB 2154</name>
    <dbReference type="NCBI Taxonomy" id="1349785"/>
    <lineage>
        <taxon>Bacteria</taxon>
        <taxon>Pseudomonadati</taxon>
        <taxon>Bacteroidota</taxon>
        <taxon>Flavobacteriia</taxon>
        <taxon>Flavobacteriales</taxon>
        <taxon>Flavobacteriaceae</taxon>
        <taxon>Tenacibaculum</taxon>
    </lineage>
</organism>
<feature type="transmembrane region" description="Helical" evidence="1">
    <location>
        <begin position="137"/>
        <end position="155"/>
    </location>
</feature>